<comment type="caution">
    <text evidence="1">The sequence shown here is derived from an EMBL/GenBank/DDBJ whole genome shotgun (WGS) entry which is preliminary data.</text>
</comment>
<protein>
    <submittedName>
        <fullName evidence="1">Uncharacterized protein</fullName>
    </submittedName>
</protein>
<dbReference type="Proteomes" id="UP000821853">
    <property type="component" value="Unassembled WGS sequence"/>
</dbReference>
<sequence>MKEATRWALTGSRALRTFRCFEDSQALWKFAVGRTLTFVNAVLCLSSSAGHAKEIRQRSTGQPDLGVHGFVTNKAVKEDMPWSFCEEYEAVPKLPLEKRLSLITYRRWQREVRKYVPVTMSEHEVNHAHQTPPKLLRHKWELASPSLHRTSDNKGCGIRW</sequence>
<name>A0A9J6H9Q1_HAELO</name>
<dbReference type="VEuPathDB" id="VectorBase:HLOH_062830"/>
<organism evidence="1 2">
    <name type="scientific">Haemaphysalis longicornis</name>
    <name type="common">Bush tick</name>
    <dbReference type="NCBI Taxonomy" id="44386"/>
    <lineage>
        <taxon>Eukaryota</taxon>
        <taxon>Metazoa</taxon>
        <taxon>Ecdysozoa</taxon>
        <taxon>Arthropoda</taxon>
        <taxon>Chelicerata</taxon>
        <taxon>Arachnida</taxon>
        <taxon>Acari</taxon>
        <taxon>Parasitiformes</taxon>
        <taxon>Ixodida</taxon>
        <taxon>Ixodoidea</taxon>
        <taxon>Ixodidae</taxon>
        <taxon>Haemaphysalinae</taxon>
        <taxon>Haemaphysalis</taxon>
    </lineage>
</organism>
<reference evidence="1 2" key="1">
    <citation type="journal article" date="2020" name="Cell">
        <title>Large-Scale Comparative Analyses of Tick Genomes Elucidate Their Genetic Diversity and Vector Capacities.</title>
        <authorList>
            <consortium name="Tick Genome and Microbiome Consortium (TIGMIC)"/>
            <person name="Jia N."/>
            <person name="Wang J."/>
            <person name="Shi W."/>
            <person name="Du L."/>
            <person name="Sun Y."/>
            <person name="Zhan W."/>
            <person name="Jiang J.F."/>
            <person name="Wang Q."/>
            <person name="Zhang B."/>
            <person name="Ji P."/>
            <person name="Bell-Sakyi L."/>
            <person name="Cui X.M."/>
            <person name="Yuan T.T."/>
            <person name="Jiang B.G."/>
            <person name="Yang W.F."/>
            <person name="Lam T.T."/>
            <person name="Chang Q.C."/>
            <person name="Ding S.J."/>
            <person name="Wang X.J."/>
            <person name="Zhu J.G."/>
            <person name="Ruan X.D."/>
            <person name="Zhao L."/>
            <person name="Wei J.T."/>
            <person name="Ye R.Z."/>
            <person name="Que T.C."/>
            <person name="Du C.H."/>
            <person name="Zhou Y.H."/>
            <person name="Cheng J.X."/>
            <person name="Dai P.F."/>
            <person name="Guo W.B."/>
            <person name="Han X.H."/>
            <person name="Huang E.J."/>
            <person name="Li L.F."/>
            <person name="Wei W."/>
            <person name="Gao Y.C."/>
            <person name="Liu J.Z."/>
            <person name="Shao H.Z."/>
            <person name="Wang X."/>
            <person name="Wang C.C."/>
            <person name="Yang T.C."/>
            <person name="Huo Q.B."/>
            <person name="Li W."/>
            <person name="Chen H.Y."/>
            <person name="Chen S.E."/>
            <person name="Zhou L.G."/>
            <person name="Ni X.B."/>
            <person name="Tian J.H."/>
            <person name="Sheng Y."/>
            <person name="Liu T."/>
            <person name="Pan Y.S."/>
            <person name="Xia L.Y."/>
            <person name="Li J."/>
            <person name="Zhao F."/>
            <person name="Cao W.C."/>
        </authorList>
    </citation>
    <scope>NUCLEOTIDE SEQUENCE [LARGE SCALE GENOMIC DNA]</scope>
    <source>
        <strain evidence="1">HaeL-2018</strain>
    </source>
</reference>
<evidence type="ECO:0000313" key="2">
    <source>
        <dbReference type="Proteomes" id="UP000821853"/>
    </source>
</evidence>
<evidence type="ECO:0000313" key="1">
    <source>
        <dbReference type="EMBL" id="KAH9384044.1"/>
    </source>
</evidence>
<accession>A0A9J6H9Q1</accession>
<keyword evidence="2" id="KW-1185">Reference proteome</keyword>
<dbReference type="EMBL" id="JABSTR010001490">
    <property type="protein sequence ID" value="KAH9384044.1"/>
    <property type="molecule type" value="Genomic_DNA"/>
</dbReference>
<dbReference type="AlphaFoldDB" id="A0A9J6H9Q1"/>
<gene>
    <name evidence="1" type="ORF">HPB48_026038</name>
</gene>
<proteinExistence type="predicted"/>